<proteinExistence type="predicted"/>
<feature type="compositionally biased region" description="Basic and acidic residues" evidence="1">
    <location>
        <begin position="148"/>
        <end position="188"/>
    </location>
</feature>
<feature type="region of interest" description="Disordered" evidence="1">
    <location>
        <begin position="456"/>
        <end position="525"/>
    </location>
</feature>
<reference evidence="3 4" key="1">
    <citation type="submission" date="2021-06" db="EMBL/GenBank/DDBJ databases">
        <authorList>
            <person name="Palmer J.M."/>
        </authorList>
    </citation>
    <scope>NUCLEOTIDE SEQUENCE [LARGE SCALE GENOMIC DNA]</scope>
    <source>
        <strain evidence="3 4">CL_MEX2019</strain>
        <tissue evidence="3">Muscle</tissue>
    </source>
</reference>
<evidence type="ECO:0000256" key="1">
    <source>
        <dbReference type="SAM" id="MobiDB-lite"/>
    </source>
</evidence>
<name>A0ABU7D7U3_9TELE</name>
<evidence type="ECO:0000259" key="2">
    <source>
        <dbReference type="SMART" id="SM00394"/>
    </source>
</evidence>
<dbReference type="PANTHER" id="PTHR10699:SF16">
    <property type="entry name" value="SPERM SURFACE PROTEIN SP17"/>
    <property type="match status" value="1"/>
</dbReference>
<feature type="domain" description="RIIa" evidence="2">
    <location>
        <begin position="14"/>
        <end position="51"/>
    </location>
</feature>
<feature type="compositionally biased region" description="Basic and acidic residues" evidence="1">
    <location>
        <begin position="319"/>
        <end position="338"/>
    </location>
</feature>
<feature type="compositionally biased region" description="Polar residues" evidence="1">
    <location>
        <begin position="626"/>
        <end position="638"/>
    </location>
</feature>
<organism evidence="3 4">
    <name type="scientific">Characodon lateralis</name>
    <dbReference type="NCBI Taxonomy" id="208331"/>
    <lineage>
        <taxon>Eukaryota</taxon>
        <taxon>Metazoa</taxon>
        <taxon>Chordata</taxon>
        <taxon>Craniata</taxon>
        <taxon>Vertebrata</taxon>
        <taxon>Euteleostomi</taxon>
        <taxon>Actinopterygii</taxon>
        <taxon>Neopterygii</taxon>
        <taxon>Teleostei</taxon>
        <taxon>Neoteleostei</taxon>
        <taxon>Acanthomorphata</taxon>
        <taxon>Ovalentaria</taxon>
        <taxon>Atherinomorphae</taxon>
        <taxon>Cyprinodontiformes</taxon>
        <taxon>Goodeidae</taxon>
        <taxon>Characodon</taxon>
    </lineage>
</organism>
<gene>
    <name evidence="3" type="ORF">CHARACLAT_007321</name>
</gene>
<feature type="compositionally biased region" description="Basic and acidic residues" evidence="1">
    <location>
        <begin position="639"/>
        <end position="669"/>
    </location>
</feature>
<feature type="compositionally biased region" description="Polar residues" evidence="1">
    <location>
        <begin position="578"/>
        <end position="589"/>
    </location>
</feature>
<dbReference type="SMART" id="SM00394">
    <property type="entry name" value="RIIa"/>
    <property type="match status" value="1"/>
</dbReference>
<feature type="compositionally biased region" description="Acidic residues" evidence="1">
    <location>
        <begin position="670"/>
        <end position="682"/>
    </location>
</feature>
<dbReference type="Pfam" id="PF02197">
    <property type="entry name" value="RIIa"/>
    <property type="match status" value="1"/>
</dbReference>
<feature type="region of interest" description="Disordered" evidence="1">
    <location>
        <begin position="74"/>
        <end position="198"/>
    </location>
</feature>
<dbReference type="PROSITE" id="PS50096">
    <property type="entry name" value="IQ"/>
    <property type="match status" value="1"/>
</dbReference>
<dbReference type="Pfam" id="PF00612">
    <property type="entry name" value="IQ"/>
    <property type="match status" value="1"/>
</dbReference>
<sequence length="721" mass="81666">MSVPFSNTHLRVPRGFGTVLEGLAREVLRDQPDDIPAYAAQYFDKLLKQREESGLDPAEWAARLEDRFYNNHAFRNAETDGPEKETAAEETGSKEKSNKSQTEDESSHSGEDTTKQSPISDQTDSAESTDDEENNDPTDKLTISHKLQHTEKTSGADKQSDEQNGTEKKNDFTKAKLYQVDRPDKDVDVNPGLDSTTSQLDLDLSNLLSAKEISNADMWEVGVSEYEGKDQQDDAFEDKEIVSSEGEEDAEVAEPVQSLQYFAHGNVDICASELGGIKRTLEDGIYQDDAYAAEEEETLKYQFEETDVKLPLSQYEIPQENHQEAENHAQKPNERETTETEASYEETSKSLAHSENSLDNSAIQKEDSLVEMSFEDVPEDQCITDVLEKNSEEDASIEVALINISELPQKEEFKELTTCSTVMVAAEYQHKTEMEIIKREVISEEEELQSYRAAFDTSKDKQETNHLNYSNDGERELGGKTPELANKIKDRENEHIEEIPDVNRETEEKKQSNEQDDKEDETTDKVCIEDYSKMGDQEINNSRVIQNPSQLIELDMSVTGIMTEDETLEENQEHLLQPNAQSPKTIGESQSEDVREEKWDTFKQEEEMANSEVQEQSEELGKEETITPTGSADWTTADRTVEERPAAFEKDTSASANKSDKQEECSRPQEEEDIMDIPLDDPEANRAAAKIQAGFRGHMTRKKMKPEDKTEGEERQEDRGQ</sequence>
<dbReference type="InterPro" id="IPR047579">
    <property type="entry name" value="DD_CABYR_SP17"/>
</dbReference>
<feature type="compositionally biased region" description="Basic and acidic residues" evidence="1">
    <location>
        <begin position="486"/>
        <end position="515"/>
    </location>
</feature>
<dbReference type="CDD" id="cd23767">
    <property type="entry name" value="IQCD"/>
    <property type="match status" value="1"/>
</dbReference>
<dbReference type="PANTHER" id="PTHR10699">
    <property type="entry name" value="NEUROMODULIN"/>
    <property type="match status" value="1"/>
</dbReference>
<feature type="compositionally biased region" description="Basic and acidic residues" evidence="1">
    <location>
        <begin position="592"/>
        <end position="606"/>
    </location>
</feature>
<dbReference type="Proteomes" id="UP001352852">
    <property type="component" value="Unassembled WGS sequence"/>
</dbReference>
<evidence type="ECO:0000313" key="4">
    <source>
        <dbReference type="Proteomes" id="UP001352852"/>
    </source>
</evidence>
<feature type="region of interest" description="Disordered" evidence="1">
    <location>
        <begin position="311"/>
        <end position="367"/>
    </location>
</feature>
<evidence type="ECO:0000313" key="3">
    <source>
        <dbReference type="EMBL" id="MED6270180.1"/>
    </source>
</evidence>
<feature type="region of interest" description="Disordered" evidence="1">
    <location>
        <begin position="562"/>
        <end position="721"/>
    </location>
</feature>
<feature type="compositionally biased region" description="Polar residues" evidence="1">
    <location>
        <begin position="349"/>
        <end position="363"/>
    </location>
</feature>
<dbReference type="EMBL" id="JAHUTJ010016795">
    <property type="protein sequence ID" value="MED6270180.1"/>
    <property type="molecule type" value="Genomic_DNA"/>
</dbReference>
<comment type="caution">
    <text evidence="3">The sequence shown here is derived from an EMBL/GenBank/DDBJ whole genome shotgun (WGS) entry which is preliminary data.</text>
</comment>
<feature type="compositionally biased region" description="Polar residues" evidence="1">
    <location>
        <begin position="115"/>
        <end position="126"/>
    </location>
</feature>
<dbReference type="SMART" id="SM00015">
    <property type="entry name" value="IQ"/>
    <property type="match status" value="1"/>
</dbReference>
<feature type="compositionally biased region" description="Basic and acidic residues" evidence="1">
    <location>
        <begin position="74"/>
        <end position="114"/>
    </location>
</feature>
<keyword evidence="4" id="KW-1185">Reference proteome</keyword>
<dbReference type="InterPro" id="IPR003117">
    <property type="entry name" value="cAMP_dep_PK_reg_su_I/II_a/b"/>
</dbReference>
<feature type="compositionally biased region" description="Basic and acidic residues" evidence="1">
    <location>
        <begin position="705"/>
        <end position="721"/>
    </location>
</feature>
<dbReference type="CDD" id="cd12100">
    <property type="entry name" value="DD_CABYR_SP17"/>
    <property type="match status" value="1"/>
</dbReference>
<dbReference type="SUPFAM" id="SSF47391">
    <property type="entry name" value="Dimerization-anchoring domain of cAMP-dependent PK regulatory subunit"/>
    <property type="match status" value="1"/>
</dbReference>
<dbReference type="InterPro" id="IPR000048">
    <property type="entry name" value="IQ_motif_EF-hand-BS"/>
</dbReference>
<protein>
    <recommendedName>
        <fullName evidence="2">RIIa domain-containing protein</fullName>
    </recommendedName>
</protein>
<accession>A0ABU7D7U3</accession>
<feature type="compositionally biased region" description="Acidic residues" evidence="1">
    <location>
        <begin position="127"/>
        <end position="136"/>
    </location>
</feature>
<dbReference type="Gene3D" id="1.20.890.10">
    <property type="entry name" value="cAMP-dependent protein kinase regulatory subunit, dimerization-anchoring domain"/>
    <property type="match status" value="1"/>
</dbReference>